<dbReference type="CDD" id="cd04301">
    <property type="entry name" value="NAT_SF"/>
    <property type="match status" value="1"/>
</dbReference>
<dbReference type="GO" id="GO:0016746">
    <property type="term" value="F:acyltransferase activity"/>
    <property type="evidence" value="ECO:0007669"/>
    <property type="project" value="UniProtKB-KW"/>
</dbReference>
<name>A0ABW8TIR0_9CLOT</name>
<dbReference type="EMBL" id="JBJIAA010000014">
    <property type="protein sequence ID" value="MFL0252101.1"/>
    <property type="molecule type" value="Genomic_DNA"/>
</dbReference>
<evidence type="ECO:0000313" key="5">
    <source>
        <dbReference type="Proteomes" id="UP001623592"/>
    </source>
</evidence>
<dbReference type="Gene3D" id="3.40.630.30">
    <property type="match status" value="1"/>
</dbReference>
<evidence type="ECO:0000256" key="2">
    <source>
        <dbReference type="ARBA" id="ARBA00023315"/>
    </source>
</evidence>
<feature type="domain" description="N-acetyltransferase" evidence="3">
    <location>
        <begin position="1"/>
        <end position="162"/>
    </location>
</feature>
<reference evidence="4 5" key="1">
    <citation type="submission" date="2024-11" db="EMBL/GenBank/DDBJ databases">
        <authorList>
            <person name="Heng Y.C."/>
            <person name="Lim A.C.H."/>
            <person name="Lee J.K.Y."/>
            <person name="Kittelmann S."/>
        </authorList>
    </citation>
    <scope>NUCLEOTIDE SEQUENCE [LARGE SCALE GENOMIC DNA]</scope>
    <source>
        <strain evidence="4 5">WILCCON 0114</strain>
    </source>
</reference>
<gene>
    <name evidence="4" type="ORF">ACJDT4_16900</name>
</gene>
<protein>
    <submittedName>
        <fullName evidence="4">GNAT family N-acetyltransferase</fullName>
        <ecNumber evidence="4">2.3.-.-</ecNumber>
    </submittedName>
</protein>
<keyword evidence="1 4" id="KW-0808">Transferase</keyword>
<sequence length="169" mass="19674">MIRKATENDLAAILEIYNDAILNTTAIYAYKPHDIEERRQWYHERMENNQPVLVFEENNKVVGFATFEQFRAYPAFKYSLEHSVYVHKAYRKKGIGKKLMEELIKEANELGYAIMVGAIDSENVGSIELHKKLGFEYAGTIEKSGFKFGKWLDLVFYELKLRGPENPIE</sequence>
<evidence type="ECO:0000256" key="1">
    <source>
        <dbReference type="ARBA" id="ARBA00022679"/>
    </source>
</evidence>
<dbReference type="InterPro" id="IPR000182">
    <property type="entry name" value="GNAT_dom"/>
</dbReference>
<keyword evidence="5" id="KW-1185">Reference proteome</keyword>
<dbReference type="PANTHER" id="PTHR43072">
    <property type="entry name" value="N-ACETYLTRANSFERASE"/>
    <property type="match status" value="1"/>
</dbReference>
<dbReference type="Pfam" id="PF00583">
    <property type="entry name" value="Acetyltransf_1"/>
    <property type="match status" value="1"/>
</dbReference>
<dbReference type="PANTHER" id="PTHR43072:SF23">
    <property type="entry name" value="UPF0039 PROTEIN C11D3.02C"/>
    <property type="match status" value="1"/>
</dbReference>
<proteinExistence type="predicted"/>
<comment type="caution">
    <text evidence="4">The sequence shown here is derived from an EMBL/GenBank/DDBJ whole genome shotgun (WGS) entry which is preliminary data.</text>
</comment>
<organism evidence="4 5">
    <name type="scientific">Clostridium neuense</name>
    <dbReference type="NCBI Taxonomy" id="1728934"/>
    <lineage>
        <taxon>Bacteria</taxon>
        <taxon>Bacillati</taxon>
        <taxon>Bacillota</taxon>
        <taxon>Clostridia</taxon>
        <taxon>Eubacteriales</taxon>
        <taxon>Clostridiaceae</taxon>
        <taxon>Clostridium</taxon>
    </lineage>
</organism>
<evidence type="ECO:0000313" key="4">
    <source>
        <dbReference type="EMBL" id="MFL0252101.1"/>
    </source>
</evidence>
<keyword evidence="2 4" id="KW-0012">Acyltransferase</keyword>
<dbReference type="RefSeq" id="WP_406788752.1">
    <property type="nucleotide sequence ID" value="NZ_JBJIAA010000014.1"/>
</dbReference>
<dbReference type="SUPFAM" id="SSF55729">
    <property type="entry name" value="Acyl-CoA N-acyltransferases (Nat)"/>
    <property type="match status" value="1"/>
</dbReference>
<evidence type="ECO:0000259" key="3">
    <source>
        <dbReference type="PROSITE" id="PS51186"/>
    </source>
</evidence>
<accession>A0ABW8TIR0</accession>
<dbReference type="EC" id="2.3.-.-" evidence="4"/>
<dbReference type="Proteomes" id="UP001623592">
    <property type="component" value="Unassembled WGS sequence"/>
</dbReference>
<dbReference type="InterPro" id="IPR016181">
    <property type="entry name" value="Acyl_CoA_acyltransferase"/>
</dbReference>
<dbReference type="PROSITE" id="PS51186">
    <property type="entry name" value="GNAT"/>
    <property type="match status" value="1"/>
</dbReference>